<name>A0A1N7NYG4_9RHOB</name>
<keyword evidence="6" id="KW-0812">Transmembrane</keyword>
<feature type="transmembrane region" description="Helical" evidence="6">
    <location>
        <begin position="410"/>
        <end position="434"/>
    </location>
</feature>
<dbReference type="Gene3D" id="3.30.870.10">
    <property type="entry name" value="Endonuclease Chain A"/>
    <property type="match status" value="2"/>
</dbReference>
<dbReference type="EMBL" id="FTOQ01000011">
    <property type="protein sequence ID" value="SIT03405.1"/>
    <property type="molecule type" value="Genomic_DNA"/>
</dbReference>
<dbReference type="SUPFAM" id="SSF56024">
    <property type="entry name" value="Phospholipase D/nuclease"/>
    <property type="match status" value="2"/>
</dbReference>
<comment type="catalytic activity">
    <reaction evidence="1">
        <text>a 1,2-diacyl-sn-glycero-3-phosphocholine + H2O = a 1,2-diacyl-sn-glycero-3-phosphate + choline + H(+)</text>
        <dbReference type="Rhea" id="RHEA:14445"/>
        <dbReference type="ChEBI" id="CHEBI:15354"/>
        <dbReference type="ChEBI" id="CHEBI:15377"/>
        <dbReference type="ChEBI" id="CHEBI:15378"/>
        <dbReference type="ChEBI" id="CHEBI:57643"/>
        <dbReference type="ChEBI" id="CHEBI:58608"/>
        <dbReference type="EC" id="3.1.4.4"/>
    </reaction>
</comment>
<dbReference type="PANTHER" id="PTHR18896:SF76">
    <property type="entry name" value="PHOSPHOLIPASE"/>
    <property type="match status" value="1"/>
</dbReference>
<gene>
    <name evidence="8" type="ORF">SAMN05421759_11135</name>
</gene>
<evidence type="ECO:0000256" key="4">
    <source>
        <dbReference type="ARBA" id="ARBA00023098"/>
    </source>
</evidence>
<evidence type="ECO:0000259" key="7">
    <source>
        <dbReference type="PROSITE" id="PS50035"/>
    </source>
</evidence>
<proteinExistence type="predicted"/>
<dbReference type="GO" id="GO:0009395">
    <property type="term" value="P:phospholipid catabolic process"/>
    <property type="evidence" value="ECO:0007669"/>
    <property type="project" value="TreeGrafter"/>
</dbReference>
<dbReference type="AlphaFoldDB" id="A0A1N7NYG4"/>
<protein>
    <recommendedName>
        <fullName evidence="7">PLD phosphodiesterase domain-containing protein</fullName>
    </recommendedName>
</protein>
<keyword evidence="9" id="KW-1185">Reference proteome</keyword>
<dbReference type="PANTHER" id="PTHR18896">
    <property type="entry name" value="PHOSPHOLIPASE D"/>
    <property type="match status" value="1"/>
</dbReference>
<accession>A0A1N7NYG4</accession>
<evidence type="ECO:0000256" key="1">
    <source>
        <dbReference type="ARBA" id="ARBA00000798"/>
    </source>
</evidence>
<keyword evidence="2" id="KW-0677">Repeat</keyword>
<dbReference type="STRING" id="633194.SAMN05421759_11135"/>
<dbReference type="InterPro" id="IPR015679">
    <property type="entry name" value="PLipase_D_fam"/>
</dbReference>
<evidence type="ECO:0000313" key="9">
    <source>
        <dbReference type="Proteomes" id="UP000186684"/>
    </source>
</evidence>
<keyword evidence="3" id="KW-0378">Hydrolase</keyword>
<evidence type="ECO:0000256" key="5">
    <source>
        <dbReference type="SAM" id="MobiDB-lite"/>
    </source>
</evidence>
<dbReference type="GO" id="GO:0004630">
    <property type="term" value="F:phospholipase D activity"/>
    <property type="evidence" value="ECO:0007669"/>
    <property type="project" value="UniProtKB-EC"/>
</dbReference>
<keyword evidence="4" id="KW-0443">Lipid metabolism</keyword>
<organism evidence="8 9">
    <name type="scientific">Roseivivax lentus</name>
    <dbReference type="NCBI Taxonomy" id="633194"/>
    <lineage>
        <taxon>Bacteria</taxon>
        <taxon>Pseudomonadati</taxon>
        <taxon>Pseudomonadota</taxon>
        <taxon>Alphaproteobacteria</taxon>
        <taxon>Rhodobacterales</taxon>
        <taxon>Roseobacteraceae</taxon>
        <taxon>Roseivivax</taxon>
    </lineage>
</organism>
<keyword evidence="6" id="KW-0472">Membrane</keyword>
<feature type="region of interest" description="Disordered" evidence="5">
    <location>
        <begin position="805"/>
        <end position="828"/>
    </location>
</feature>
<evidence type="ECO:0000256" key="3">
    <source>
        <dbReference type="ARBA" id="ARBA00022801"/>
    </source>
</evidence>
<feature type="domain" description="PLD phosphodiesterase" evidence="7">
    <location>
        <begin position="839"/>
        <end position="866"/>
    </location>
</feature>
<feature type="transmembrane region" description="Helical" evidence="6">
    <location>
        <begin position="446"/>
        <end position="465"/>
    </location>
</feature>
<reference evidence="9" key="1">
    <citation type="submission" date="2017-01" db="EMBL/GenBank/DDBJ databases">
        <authorList>
            <person name="Varghese N."/>
            <person name="Submissions S."/>
        </authorList>
    </citation>
    <scope>NUCLEOTIDE SEQUENCE [LARGE SCALE GENOMIC DNA]</scope>
    <source>
        <strain evidence="9">DSM 29430</strain>
    </source>
</reference>
<dbReference type="Proteomes" id="UP000186684">
    <property type="component" value="Unassembled WGS sequence"/>
</dbReference>
<sequence length="992" mass="104266">MPTFISPFADPTRWNFARAPSVTMPVGTRYAGHVMPVVRATAAAAEALVCPTRAMLRITDVTGPPALRFAELEPMAFGAPAVARRLTGGIPTLYLILDGAPTLTPGTGDPLSAGDALLTATAVSFGLFDQGRAELDTAAALQNLVDAMTAAGDTAAPTAGTSAVADLITAIAGDITPSPMLVLDTAGRRVRAGSFRINRTGGAAAIDLSLDPADDGDLQQALSRARAGDPTLPADLTGLGAGASIEQIAPVPGAAQWAAFANPARTGAAPFDMGSNRHFTTTDLHDWFPAQDAVPTGAAASPLQRFTKGNRITTFLNGPPYFDDLFAALHAADAAGGGVHLAGYSMYPGAPLIKRRWNDDLGTDLSISAADNRAGAGDVPVTLEQANARISSAGQGGRFLPLRFINSDDLSAVTAVEILVVHVLGMTLMILNIFGVRFARMNTAGIIVLMAVILTNAIIISILTANGAAALEPSKDAVDRLDGQGGVSEARLDGLPVSKDDNPLVDGFDGALNSLVFGAVFGALERFGAFHQKIAIVKTPADVIAYCGGIDLNPDRIDDERHLAASPYQDTQIRIDGPAVRDIALTFEQRWTREAGAASPAIATPALADLPTSGTMIAQVARTYPQARAAARGLDFAPQGDATLVRGVLAAIAAAREYIFIEDQYMTPPPVYRAAMVQKVANREIKSMIICVPNVTDQPFGEEKRNAFIADLIAADAGAGIVKVGYPRQQIVMPSAETGAMQGKLRLTKDVDVGDTEIFVTPQTRVPATPFWLSVGGEIMRAYDDVAVPLPDPGDVNGAKGLQVDRGADTRITAGPPTPAGASPRKHKEGDAASIVNLAGIYVHSKLMIIDDVYLNIGSANVNRRGYFHDAECNVLTLPEALRSDPRNTVAKFRTQLWAEMLDLPYPMSEPILRDPVASSALFDRNQFLGNRFVPLEAMPHHLVFGAVTGDSVAGALLTSVTGLGVFTLGTLEREAFFDAVVDPTTDLEDRV</sequence>
<evidence type="ECO:0000313" key="8">
    <source>
        <dbReference type="EMBL" id="SIT03405.1"/>
    </source>
</evidence>
<dbReference type="SMART" id="SM00155">
    <property type="entry name" value="PLDc"/>
    <property type="match status" value="2"/>
</dbReference>
<keyword evidence="6" id="KW-1133">Transmembrane helix</keyword>
<dbReference type="PROSITE" id="PS50035">
    <property type="entry name" value="PLD"/>
    <property type="match status" value="1"/>
</dbReference>
<evidence type="ECO:0000256" key="2">
    <source>
        <dbReference type="ARBA" id="ARBA00022737"/>
    </source>
</evidence>
<evidence type="ECO:0000256" key="6">
    <source>
        <dbReference type="SAM" id="Phobius"/>
    </source>
</evidence>
<dbReference type="InterPro" id="IPR001736">
    <property type="entry name" value="PLipase_D/transphosphatidylase"/>
</dbReference>